<dbReference type="Proteomes" id="UP000037084">
    <property type="component" value="Unassembled WGS sequence"/>
</dbReference>
<dbReference type="Gene3D" id="1.10.357.10">
    <property type="entry name" value="Tetracycline Repressor, domain 2"/>
    <property type="match status" value="1"/>
</dbReference>
<dbReference type="PATRIC" id="fig|1961.12.peg.2603"/>
<dbReference type="InterPro" id="IPR003115">
    <property type="entry name" value="ParB_N"/>
</dbReference>
<dbReference type="OrthoDB" id="3701787at2"/>
<sequence length="326" mass="35145">MDETTEPTPRDPAQTPDAAVEVPIRTLLAADSPRTVQVDEAHAQALAHSDRTLPPLLVHRPTMRIIDGTHRLRAAVLRGRDTVGVTYFDGSAEDAFVISVEANISHGLPLTQAERSAAALRILRSHPDWSDRGIARRTGLAARTVATLRRREAPGPEPPGRVGQDGRIRPADPVRGREAAARLLAGHPTASLRQIAREAGIAPSTVRDVRRRIGEGADPVPAAQRRSADTPAPAPPPVPPRGRGQPLPALVTSLCKDPLLRLSDAGRLLLRMLDLQVSGLRQWERIVAAIPPYRVETAAAAAAQCAQDWQELSDELRRRASAHTPA</sequence>
<dbReference type="InterPro" id="IPR036086">
    <property type="entry name" value="ParB/Sulfiredoxin_sf"/>
</dbReference>
<comment type="caution">
    <text evidence="3">The sequence shown here is derived from an EMBL/GenBank/DDBJ whole genome shotgun (WGS) entry which is preliminary data.</text>
</comment>
<evidence type="ECO:0000313" key="4">
    <source>
        <dbReference type="Proteomes" id="UP000037084"/>
    </source>
</evidence>
<reference evidence="4" key="1">
    <citation type="submission" date="2015-07" db="EMBL/GenBank/DDBJ databases">
        <authorList>
            <consortium name="Consortium for Microbial Forensics and Genomics (microFORGE)"/>
            <person name="Knight B.M."/>
            <person name="Roberts D.P."/>
            <person name="Lin D."/>
            <person name="Hari K."/>
            <person name="Fletcher J."/>
            <person name="Melcher U."/>
            <person name="Blagden T."/>
            <person name="Winegar R.A."/>
        </authorList>
    </citation>
    <scope>NUCLEOTIDE SEQUENCE [LARGE SCALE GENOMIC DNA]</scope>
    <source>
        <strain evidence="4">NRRL B-1447</strain>
    </source>
</reference>
<name>A0A0L8MY65_STRVG</name>
<proteinExistence type="predicted"/>
<evidence type="ECO:0000259" key="2">
    <source>
        <dbReference type="SMART" id="SM00470"/>
    </source>
</evidence>
<dbReference type="RefSeq" id="WP_053169996.1">
    <property type="nucleotide sequence ID" value="NZ_LGUV01000096.1"/>
</dbReference>
<feature type="region of interest" description="Disordered" evidence="1">
    <location>
        <begin position="216"/>
        <end position="248"/>
    </location>
</feature>
<protein>
    <recommendedName>
        <fullName evidence="2">ParB-like N-terminal domain-containing protein</fullName>
    </recommendedName>
</protein>
<accession>A0A0L8MY65</accession>
<organism evidence="3 4">
    <name type="scientific">Streptomyces virginiae</name>
    <name type="common">Streptomyces cinnamonensis</name>
    <dbReference type="NCBI Taxonomy" id="1961"/>
    <lineage>
        <taxon>Bacteria</taxon>
        <taxon>Bacillati</taxon>
        <taxon>Actinomycetota</taxon>
        <taxon>Actinomycetes</taxon>
        <taxon>Kitasatosporales</taxon>
        <taxon>Streptomycetaceae</taxon>
        <taxon>Streptomyces</taxon>
    </lineage>
</organism>
<dbReference type="SUPFAM" id="SSF110849">
    <property type="entry name" value="ParB/Sulfiredoxin"/>
    <property type="match status" value="1"/>
</dbReference>
<evidence type="ECO:0000313" key="3">
    <source>
        <dbReference type="EMBL" id="KOG55381.1"/>
    </source>
</evidence>
<dbReference type="SMART" id="SM00470">
    <property type="entry name" value="ParB"/>
    <property type="match status" value="1"/>
</dbReference>
<gene>
    <name evidence="3" type="ORF">ADK75_11250</name>
</gene>
<dbReference type="EMBL" id="LGUV01000096">
    <property type="protein sequence ID" value="KOG55381.1"/>
    <property type="molecule type" value="Genomic_DNA"/>
</dbReference>
<dbReference type="AlphaFoldDB" id="A0A0L8MY65"/>
<feature type="domain" description="ParB-like N-terminal" evidence="2">
    <location>
        <begin position="20"/>
        <end position="104"/>
    </location>
</feature>
<evidence type="ECO:0000256" key="1">
    <source>
        <dbReference type="SAM" id="MobiDB-lite"/>
    </source>
</evidence>
<feature type="region of interest" description="Disordered" evidence="1">
    <location>
        <begin position="149"/>
        <end position="169"/>
    </location>
</feature>